<accession>A0AAU8LT84</accession>
<evidence type="ECO:0000256" key="1">
    <source>
        <dbReference type="SAM" id="MobiDB-lite"/>
    </source>
</evidence>
<organism evidence="3">
    <name type="scientific">Candidatus Electrothrix aestuarii</name>
    <dbReference type="NCBI Taxonomy" id="3062594"/>
    <lineage>
        <taxon>Bacteria</taxon>
        <taxon>Pseudomonadati</taxon>
        <taxon>Thermodesulfobacteriota</taxon>
        <taxon>Desulfobulbia</taxon>
        <taxon>Desulfobulbales</taxon>
        <taxon>Desulfobulbaceae</taxon>
        <taxon>Candidatus Electrothrix</taxon>
    </lineage>
</organism>
<protein>
    <submittedName>
        <fullName evidence="3">DUF4340 domain-containing protein</fullName>
    </submittedName>
</protein>
<gene>
    <name evidence="3" type="ORF">Q3M24_17570</name>
</gene>
<evidence type="ECO:0000259" key="2">
    <source>
        <dbReference type="Pfam" id="PF14238"/>
    </source>
</evidence>
<proteinExistence type="predicted"/>
<dbReference type="InterPro" id="IPR025641">
    <property type="entry name" value="DUF4340"/>
</dbReference>
<reference evidence="3" key="1">
    <citation type="journal article" date="2024" name="Syst. Appl. Microbiol.">
        <title>First single-strain enrichments of Electrothrix cable bacteria, description of E. aestuarii sp. nov. and E. rattekaaiensis sp. nov., and proposal of a cable bacteria taxonomy following the rules of the SeqCode.</title>
        <authorList>
            <person name="Plum-Jensen L.E."/>
            <person name="Schramm A."/>
            <person name="Marshall I.P.G."/>
        </authorList>
    </citation>
    <scope>NUCLEOTIDE SEQUENCE</scope>
    <source>
        <strain evidence="3">Rat1</strain>
    </source>
</reference>
<feature type="compositionally biased region" description="Acidic residues" evidence="1">
    <location>
        <begin position="401"/>
        <end position="416"/>
    </location>
</feature>
<dbReference type="Pfam" id="PF14238">
    <property type="entry name" value="DUF4340"/>
    <property type="match status" value="1"/>
</dbReference>
<dbReference type="KEGG" id="eaj:Q3M24_17570"/>
<feature type="region of interest" description="Disordered" evidence="1">
    <location>
        <begin position="344"/>
        <end position="416"/>
    </location>
</feature>
<name>A0AAU8LT84_9BACT</name>
<reference evidence="3" key="2">
    <citation type="submission" date="2024-06" db="EMBL/GenBank/DDBJ databases">
        <authorList>
            <person name="Plum-Jensen L.E."/>
            <person name="Schramm A."/>
            <person name="Marshall I.P.G."/>
        </authorList>
    </citation>
    <scope>NUCLEOTIDE SEQUENCE</scope>
    <source>
        <strain evidence="3">Rat1</strain>
    </source>
</reference>
<feature type="compositionally biased region" description="Acidic residues" evidence="1">
    <location>
        <begin position="361"/>
        <end position="370"/>
    </location>
</feature>
<dbReference type="AlphaFoldDB" id="A0AAU8LT84"/>
<sequence length="416" mass="44726">MIKAIIYAAAVLLIFQIGLTVAVHQQQAVNLESTAPDSAFLSFTPGSITSVEITGPEGEELILEKSGNGWIMPRAFSAPASQGQIDELLKKLAEAHQGLAVATTKGAAKRFKTAEDNFERHVVLRKGDAVAGDFYLGTSAGVRNSHVRKADQDAVVSIPVGSHEVDVDADSWLDRSLANLSKDELKAVTLGDISLTKKKEDKESIWTLEGASKEETNKDEVDSLLSKITALSVQSVLDPVKSAELLSKAPAVEFTVTKEDDSKLTYAFAKNDDEKDAYFILKMSNNDLYFKVGKWLVEGLTEAKREKLLVGYEEPKEKTPAAAEQGAPALDLPAPAVEQAVLPEFPEEDVSDQTDQAVQEELSEQGEQDGEALTAPESGEDAVAPAAEEAETADEAAPVEQETEDSQEEEAALPAE</sequence>
<evidence type="ECO:0000313" key="3">
    <source>
        <dbReference type="EMBL" id="XCN72101.1"/>
    </source>
</evidence>
<dbReference type="EMBL" id="CP159373">
    <property type="protein sequence ID" value="XCN72101.1"/>
    <property type="molecule type" value="Genomic_DNA"/>
</dbReference>
<feature type="domain" description="DUF4340" evidence="2">
    <location>
        <begin position="70"/>
        <end position="241"/>
    </location>
</feature>